<dbReference type="PROSITE" id="PS52050">
    <property type="entry name" value="WYL"/>
    <property type="match status" value="1"/>
</dbReference>
<evidence type="ECO:0000313" key="3">
    <source>
        <dbReference type="Proteomes" id="UP000019598"/>
    </source>
</evidence>
<comment type="caution">
    <text evidence="2">The sequence shown here is derived from an EMBL/GenBank/DDBJ whole genome shotgun (WGS) entry which is preliminary data.</text>
</comment>
<dbReference type="RefSeq" id="WP_016312968.1">
    <property type="nucleotide sequence ID" value="NZ_KE159653.1"/>
</dbReference>
<protein>
    <recommendedName>
        <fullName evidence="1">WYL domain-containing protein</fullName>
    </recommendedName>
</protein>
<dbReference type="Proteomes" id="UP000019598">
    <property type="component" value="Unassembled WGS sequence"/>
</dbReference>
<accession>R9LAH4</accession>
<name>R9LAH4_9BACL</name>
<sequence length="131" mass="15483">MSISLAGTAGKQSASKFGKLKTAILEQRVVKFVYYSSYGQRTERQVEPMKLQFKNRSWYLQCFCLKSRELRIFKISRIEELEVTGTRFDRRKLEIVPLDAQMPDERLNYVELALLFRPLMVYRVFDDCGIR</sequence>
<dbReference type="InterPro" id="IPR026881">
    <property type="entry name" value="WYL_dom"/>
</dbReference>
<dbReference type="PATRIC" id="fig|1235795.3.peg.2476"/>
<dbReference type="PANTHER" id="PTHR34580">
    <property type="match status" value="1"/>
</dbReference>
<organism evidence="2 3">
    <name type="scientific">Paenibacillus barengoltzii G22</name>
    <dbReference type="NCBI Taxonomy" id="1235795"/>
    <lineage>
        <taxon>Bacteria</taxon>
        <taxon>Bacillati</taxon>
        <taxon>Bacillota</taxon>
        <taxon>Bacilli</taxon>
        <taxon>Bacillales</taxon>
        <taxon>Paenibacillaceae</taxon>
        <taxon>Paenibacillus</taxon>
    </lineage>
</organism>
<dbReference type="STRING" id="1235795.C812_02507"/>
<dbReference type="PANTHER" id="PTHR34580:SF1">
    <property type="entry name" value="PROTEIN PAFC"/>
    <property type="match status" value="1"/>
</dbReference>
<feature type="domain" description="WYL" evidence="1">
    <location>
        <begin position="17"/>
        <end position="83"/>
    </location>
</feature>
<proteinExistence type="predicted"/>
<reference evidence="2 3" key="1">
    <citation type="submission" date="2013-04" db="EMBL/GenBank/DDBJ databases">
        <title>The Genome Sequence of Paenibacillus barengoltzii G22.</title>
        <authorList>
            <consortium name="The Broad Institute Genomics Platform"/>
            <consortium name="The Broad Institute Genome Sequencing Center for Infectious Disease"/>
            <person name="Earl A."/>
            <person name="Xavier R."/>
            <person name="Elson C."/>
            <person name="Duck W."/>
            <person name="Walker B."/>
            <person name="Young S."/>
            <person name="Zeng Q."/>
            <person name="Gargeya S."/>
            <person name="Fitzgerald M."/>
            <person name="Haas B."/>
            <person name="Abouelleil A."/>
            <person name="Allen A.W."/>
            <person name="Alvarado L."/>
            <person name="Arachchi H.M."/>
            <person name="Berlin A.M."/>
            <person name="Chapman S.B."/>
            <person name="Gainer-Dewar J."/>
            <person name="Goldberg J."/>
            <person name="Griggs A."/>
            <person name="Gujja S."/>
            <person name="Hansen M."/>
            <person name="Howarth C."/>
            <person name="Imamovic A."/>
            <person name="Ireland A."/>
            <person name="Larimer J."/>
            <person name="McCowan C."/>
            <person name="Murphy C."/>
            <person name="Pearson M."/>
            <person name="Poon T.W."/>
            <person name="Priest M."/>
            <person name="Roberts A."/>
            <person name="Saif S."/>
            <person name="Shea T."/>
            <person name="Sisk P."/>
            <person name="Sykes S."/>
            <person name="Wortman J."/>
            <person name="Nusbaum C."/>
            <person name="Birren B."/>
        </authorList>
    </citation>
    <scope>NUCLEOTIDE SEQUENCE [LARGE SCALE GENOMIC DNA]</scope>
    <source>
        <strain evidence="2 3">G22</strain>
    </source>
</reference>
<dbReference type="HOGENOM" id="CLU_1925478_0_0_9"/>
<dbReference type="AlphaFoldDB" id="R9LAH4"/>
<gene>
    <name evidence="2" type="ORF">C812_02507</name>
</gene>
<evidence type="ECO:0000313" key="2">
    <source>
        <dbReference type="EMBL" id="EOS55774.1"/>
    </source>
</evidence>
<dbReference type="InterPro" id="IPR051534">
    <property type="entry name" value="CBASS_pafABC_assoc_protein"/>
</dbReference>
<dbReference type="GeneID" id="43345496"/>
<dbReference type="EMBL" id="ASSZ01000024">
    <property type="protein sequence ID" value="EOS55774.1"/>
    <property type="molecule type" value="Genomic_DNA"/>
</dbReference>
<evidence type="ECO:0000259" key="1">
    <source>
        <dbReference type="Pfam" id="PF13280"/>
    </source>
</evidence>
<dbReference type="Pfam" id="PF13280">
    <property type="entry name" value="WYL"/>
    <property type="match status" value="1"/>
</dbReference>